<dbReference type="InterPro" id="IPR032675">
    <property type="entry name" value="LRR_dom_sf"/>
</dbReference>
<dbReference type="Gene3D" id="3.80.10.10">
    <property type="entry name" value="Ribonuclease Inhibitor"/>
    <property type="match status" value="2"/>
</dbReference>
<dbReference type="Proteomes" id="UP000515121">
    <property type="component" value="Unplaced"/>
</dbReference>
<evidence type="ECO:0000313" key="4">
    <source>
        <dbReference type="Proteomes" id="UP000515121"/>
    </source>
</evidence>
<organism evidence="4 5">
    <name type="scientific">Durio zibethinus</name>
    <name type="common">Durian</name>
    <dbReference type="NCBI Taxonomy" id="66656"/>
    <lineage>
        <taxon>Eukaryota</taxon>
        <taxon>Viridiplantae</taxon>
        <taxon>Streptophyta</taxon>
        <taxon>Embryophyta</taxon>
        <taxon>Tracheophyta</taxon>
        <taxon>Spermatophyta</taxon>
        <taxon>Magnoliopsida</taxon>
        <taxon>eudicotyledons</taxon>
        <taxon>Gunneridae</taxon>
        <taxon>Pentapetalae</taxon>
        <taxon>rosids</taxon>
        <taxon>malvids</taxon>
        <taxon>Malvales</taxon>
        <taxon>Malvaceae</taxon>
        <taxon>Helicteroideae</taxon>
        <taxon>Durio</taxon>
    </lineage>
</organism>
<feature type="domain" description="C-JID" evidence="3">
    <location>
        <begin position="405"/>
        <end position="535"/>
    </location>
</feature>
<keyword evidence="1" id="KW-0433">Leucine-rich repeat</keyword>
<dbReference type="AlphaFoldDB" id="A0A6P6A578"/>
<gene>
    <name evidence="5" type="primary">LOC111306567</name>
</gene>
<name>A0A6P6A578_DURZI</name>
<dbReference type="SMART" id="SM00369">
    <property type="entry name" value="LRR_TYP"/>
    <property type="match status" value="3"/>
</dbReference>
<evidence type="ECO:0000313" key="5">
    <source>
        <dbReference type="RefSeq" id="XP_022760124.1"/>
    </source>
</evidence>
<dbReference type="InterPro" id="IPR045344">
    <property type="entry name" value="C-JID"/>
</dbReference>
<evidence type="ECO:0000256" key="1">
    <source>
        <dbReference type="ARBA" id="ARBA00022614"/>
    </source>
</evidence>
<keyword evidence="2" id="KW-0677">Repeat</keyword>
<dbReference type="InterPro" id="IPR011713">
    <property type="entry name" value="Leu-rich_rpt_3"/>
</dbReference>
<proteinExistence type="predicted"/>
<dbReference type="Pfam" id="PF20160">
    <property type="entry name" value="C-JID"/>
    <property type="match status" value="1"/>
</dbReference>
<sequence>MYFGSFNVSLLEELSIGVLAIKFRPEHLVELRLPGSNIEQLWNGMQNLVNLRVIDLNGCKNLLTIPDLSRAINVKRLSVSYCKRLVQLPFMTHMKSLHCNLFASCSANLKKFPELPLHMTCLVLATTAIEELPETTKYLDQLVHLDLSFSQVKHLPSTIWSSLNKLAYLNMSGTRIQNLPSTILKSDALETIYLSYCPNITRFPNVPENIKYLYLANIPIEEVPSSAERLKNLHELRMTNCKRLKNFSASILDDIRNLSVRSGFCNLGSLTTLDVSESNIMEIPVSIKQLYNLYYLYLRDCKCLKSLIELPPLLLQLDAHGCTSLERVSITQQFRHTFCEDNVRFDKMRFANCFNLYRDAVDNILANALLKIHCMAKERAKGCYEGAIHHYLDIVVAWSKTSERFEYQSTNSSITIKLSPDCKSDRILGFAPCVVVDCDNNHENMDTRIFCKFRLKTKWGDYHNFESEWVSRMYNYGPKCFESNHMIIWFHGSMLQEDKHYEEASFEFYITDECCGNTLEYIKVEKCGVHVFYVDAERCTPGSAFKSSKIFSFK</sequence>
<dbReference type="Pfam" id="PF07725">
    <property type="entry name" value="LRR_3"/>
    <property type="match status" value="1"/>
</dbReference>
<dbReference type="OrthoDB" id="984814at2759"/>
<protein>
    <submittedName>
        <fullName evidence="5">Disease resistance protein RPS4-like</fullName>
    </submittedName>
</protein>
<keyword evidence="4" id="KW-1185">Reference proteome</keyword>
<accession>A0A6P6A578</accession>
<evidence type="ECO:0000256" key="2">
    <source>
        <dbReference type="ARBA" id="ARBA00022737"/>
    </source>
</evidence>
<reference evidence="5" key="1">
    <citation type="submission" date="2025-08" db="UniProtKB">
        <authorList>
            <consortium name="RefSeq"/>
        </authorList>
    </citation>
    <scope>IDENTIFICATION</scope>
    <source>
        <tissue evidence="5">Fruit stalk</tissue>
    </source>
</reference>
<dbReference type="SUPFAM" id="SSF52058">
    <property type="entry name" value="L domain-like"/>
    <property type="match status" value="1"/>
</dbReference>
<dbReference type="PANTHER" id="PTHR47186">
    <property type="entry name" value="LEUCINE-RICH REPEAT-CONTAINING PROTEIN 57"/>
    <property type="match status" value="1"/>
</dbReference>
<evidence type="ECO:0000259" key="3">
    <source>
        <dbReference type="Pfam" id="PF20160"/>
    </source>
</evidence>
<dbReference type="KEGG" id="dzi:111306567"/>
<dbReference type="RefSeq" id="XP_022760124.1">
    <property type="nucleotide sequence ID" value="XM_022904389.1"/>
</dbReference>
<dbReference type="PANTHER" id="PTHR47186:SF3">
    <property type="entry name" value="OS09G0267800 PROTEIN"/>
    <property type="match status" value="1"/>
</dbReference>
<dbReference type="GeneID" id="111306567"/>
<dbReference type="InterPro" id="IPR003591">
    <property type="entry name" value="Leu-rich_rpt_typical-subtyp"/>
</dbReference>